<gene>
    <name evidence="2" type="ORF">T459_31536</name>
</gene>
<reference evidence="2 3" key="2">
    <citation type="journal article" date="2017" name="Genome Biol.">
        <title>New reference genome sequences of hot pepper reveal the massive evolution of plant disease-resistance genes by retroduplication.</title>
        <authorList>
            <person name="Kim S."/>
            <person name="Park J."/>
            <person name="Yeom S.I."/>
            <person name="Kim Y.M."/>
            <person name="Seo E."/>
            <person name="Kim K.T."/>
            <person name="Kim M.S."/>
            <person name="Lee J.M."/>
            <person name="Cheong K."/>
            <person name="Shin H.S."/>
            <person name="Kim S.B."/>
            <person name="Han K."/>
            <person name="Lee J."/>
            <person name="Park M."/>
            <person name="Lee H.A."/>
            <person name="Lee H.Y."/>
            <person name="Lee Y."/>
            <person name="Oh S."/>
            <person name="Lee J.H."/>
            <person name="Choi E."/>
            <person name="Choi E."/>
            <person name="Lee S.E."/>
            <person name="Jeon J."/>
            <person name="Kim H."/>
            <person name="Choi G."/>
            <person name="Song H."/>
            <person name="Lee J."/>
            <person name="Lee S.C."/>
            <person name="Kwon J.K."/>
            <person name="Lee H.Y."/>
            <person name="Koo N."/>
            <person name="Hong Y."/>
            <person name="Kim R.W."/>
            <person name="Kang W.H."/>
            <person name="Huh J.H."/>
            <person name="Kang B.C."/>
            <person name="Yang T.J."/>
            <person name="Lee Y.H."/>
            <person name="Bennetzen J.L."/>
            <person name="Choi D."/>
        </authorList>
    </citation>
    <scope>NUCLEOTIDE SEQUENCE [LARGE SCALE GENOMIC DNA]</scope>
    <source>
        <strain evidence="3">cv. CM334</strain>
    </source>
</reference>
<dbReference type="PANTHER" id="PTHR31672:SF13">
    <property type="entry name" value="F-BOX PROTEIN CPR30-LIKE"/>
    <property type="match status" value="1"/>
</dbReference>
<dbReference type="InterPro" id="IPR017451">
    <property type="entry name" value="F-box-assoc_interact_dom"/>
</dbReference>
<dbReference type="OMA" id="KIDKHPA"/>
<evidence type="ECO:0000313" key="3">
    <source>
        <dbReference type="Proteomes" id="UP000222542"/>
    </source>
</evidence>
<organism evidence="2 3">
    <name type="scientific">Capsicum annuum</name>
    <name type="common">Capsicum pepper</name>
    <dbReference type="NCBI Taxonomy" id="4072"/>
    <lineage>
        <taxon>Eukaryota</taxon>
        <taxon>Viridiplantae</taxon>
        <taxon>Streptophyta</taxon>
        <taxon>Embryophyta</taxon>
        <taxon>Tracheophyta</taxon>
        <taxon>Spermatophyta</taxon>
        <taxon>Magnoliopsida</taxon>
        <taxon>eudicotyledons</taxon>
        <taxon>Gunneridae</taxon>
        <taxon>Pentapetalae</taxon>
        <taxon>asterids</taxon>
        <taxon>lamiids</taxon>
        <taxon>Solanales</taxon>
        <taxon>Solanaceae</taxon>
        <taxon>Solanoideae</taxon>
        <taxon>Capsiceae</taxon>
        <taxon>Capsicum</taxon>
    </lineage>
</organism>
<accession>A0A2G2YC30</accession>
<feature type="domain" description="F-box associated beta-propeller type 3" evidence="1">
    <location>
        <begin position="328"/>
        <end position="496"/>
    </location>
</feature>
<dbReference type="Pfam" id="PF08268">
    <property type="entry name" value="FBA_3"/>
    <property type="match status" value="2"/>
</dbReference>
<sequence length="566" mass="64934">MCFEVLDDIDIRALLYIEASQYAKNNQNSLKILVFHGEFPLHCSSLSLASLSSVQLAEDVRKLDWPSNPRPWRFRMYCCYDGLALIKLRDYPHYARAILLLWNPSTRESIVLPRTEFSLTKDYSCELGYDSTSDDYKILKIDDAAHCEILALKSGSWRKIDKHPAGVFPVLSDTKDSLAFVHGAFHWLDSSLTNSLISFSISNEVYGEIPLPEGMSLECINGVSALEGMLCVYSNHIHRGLHTFKLWILKDYDVKESWNRLFTIQELQFLIFDEDPNLIMFLESGEDLDVRKLDWPSNPRPWRFRMYCCYDGLALIKLHDYPHYARAILLLWNPSTSESIVLPRTEFSLTKDYSCGLGYDSTSDDYKILKIDDAAHCEILALKSGSWRKIDKHPAGVFPVLSDTKDSLAFVHGAFHWLDSSLEKMLISFSISNEVYREIPLPEGMSLVVKQSLECINGVLALGGMLCVYSTHIRRGLHTFKLWILKDYDVKESWNRLFTIQGTDLYSIPKYKFSDGEVLLRCRDLKCSSVLKTSKESSRLWPQSVSERIQDGFVYTESMISPKLFA</sequence>
<keyword evidence="3" id="KW-1185">Reference proteome</keyword>
<name>A0A2G2YC30_CAPAN</name>
<dbReference type="PANTHER" id="PTHR31672">
    <property type="entry name" value="BNACNNG10540D PROTEIN"/>
    <property type="match status" value="1"/>
</dbReference>
<evidence type="ECO:0000259" key="1">
    <source>
        <dbReference type="Pfam" id="PF08268"/>
    </source>
</evidence>
<protein>
    <recommendedName>
        <fullName evidence="1">F-box associated beta-propeller type 3 domain-containing protein</fullName>
    </recommendedName>
</protein>
<dbReference type="EMBL" id="AYRZ02000012">
    <property type="protein sequence ID" value="PHT67111.1"/>
    <property type="molecule type" value="Genomic_DNA"/>
</dbReference>
<feature type="domain" description="F-box associated beta-propeller type 3" evidence="1">
    <location>
        <begin position="95"/>
        <end position="269"/>
    </location>
</feature>
<dbReference type="InterPro" id="IPR013187">
    <property type="entry name" value="F-box-assoc_dom_typ3"/>
</dbReference>
<dbReference type="NCBIfam" id="TIGR01640">
    <property type="entry name" value="F_box_assoc_1"/>
    <property type="match status" value="2"/>
</dbReference>
<evidence type="ECO:0000313" key="2">
    <source>
        <dbReference type="EMBL" id="PHT67111.1"/>
    </source>
</evidence>
<proteinExistence type="predicted"/>
<dbReference type="Proteomes" id="UP000222542">
    <property type="component" value="Unassembled WGS sequence"/>
</dbReference>
<comment type="caution">
    <text evidence="2">The sequence shown here is derived from an EMBL/GenBank/DDBJ whole genome shotgun (WGS) entry which is preliminary data.</text>
</comment>
<dbReference type="InterPro" id="IPR050796">
    <property type="entry name" value="SCF_F-box_component"/>
</dbReference>
<dbReference type="Gramene" id="PHT67111">
    <property type="protein sequence ID" value="PHT67111"/>
    <property type="gene ID" value="T459_31536"/>
</dbReference>
<dbReference type="AlphaFoldDB" id="A0A2G2YC30"/>
<reference evidence="2 3" key="1">
    <citation type="journal article" date="2014" name="Nat. Genet.">
        <title>Genome sequence of the hot pepper provides insights into the evolution of pungency in Capsicum species.</title>
        <authorList>
            <person name="Kim S."/>
            <person name="Park M."/>
            <person name="Yeom S.I."/>
            <person name="Kim Y.M."/>
            <person name="Lee J.M."/>
            <person name="Lee H.A."/>
            <person name="Seo E."/>
            <person name="Choi J."/>
            <person name="Cheong K."/>
            <person name="Kim K.T."/>
            <person name="Jung K."/>
            <person name="Lee G.W."/>
            <person name="Oh S.K."/>
            <person name="Bae C."/>
            <person name="Kim S.B."/>
            <person name="Lee H.Y."/>
            <person name="Kim S.Y."/>
            <person name="Kim M.S."/>
            <person name="Kang B.C."/>
            <person name="Jo Y.D."/>
            <person name="Yang H.B."/>
            <person name="Jeong H.J."/>
            <person name="Kang W.H."/>
            <person name="Kwon J.K."/>
            <person name="Shin C."/>
            <person name="Lim J.Y."/>
            <person name="Park J.H."/>
            <person name="Huh J.H."/>
            <person name="Kim J.S."/>
            <person name="Kim B.D."/>
            <person name="Cohen O."/>
            <person name="Paran I."/>
            <person name="Suh M.C."/>
            <person name="Lee S.B."/>
            <person name="Kim Y.K."/>
            <person name="Shin Y."/>
            <person name="Noh S.J."/>
            <person name="Park J."/>
            <person name="Seo Y.S."/>
            <person name="Kwon S.Y."/>
            <person name="Kim H.A."/>
            <person name="Park J.M."/>
            <person name="Kim H.J."/>
            <person name="Choi S.B."/>
            <person name="Bosland P.W."/>
            <person name="Reeves G."/>
            <person name="Jo S.H."/>
            <person name="Lee B.W."/>
            <person name="Cho H.T."/>
            <person name="Choi H.S."/>
            <person name="Lee M.S."/>
            <person name="Yu Y."/>
            <person name="Do Choi Y."/>
            <person name="Park B.S."/>
            <person name="van Deynze A."/>
            <person name="Ashrafi H."/>
            <person name="Hill T."/>
            <person name="Kim W.T."/>
            <person name="Pai H.S."/>
            <person name="Ahn H.K."/>
            <person name="Yeam I."/>
            <person name="Giovannoni J.J."/>
            <person name="Rose J.K."/>
            <person name="Sorensen I."/>
            <person name="Lee S.J."/>
            <person name="Kim R.W."/>
            <person name="Choi I.Y."/>
            <person name="Choi B.S."/>
            <person name="Lim J.S."/>
            <person name="Lee Y.H."/>
            <person name="Choi D."/>
        </authorList>
    </citation>
    <scope>NUCLEOTIDE SEQUENCE [LARGE SCALE GENOMIC DNA]</scope>
    <source>
        <strain evidence="3">cv. CM334</strain>
    </source>
</reference>